<dbReference type="Proteomes" id="UP000324222">
    <property type="component" value="Unassembled WGS sequence"/>
</dbReference>
<protein>
    <submittedName>
        <fullName evidence="2">Uncharacterized protein</fullName>
    </submittedName>
</protein>
<keyword evidence="3" id="KW-1185">Reference proteome</keyword>
<feature type="compositionally biased region" description="Basic and acidic residues" evidence="1">
    <location>
        <begin position="38"/>
        <end position="53"/>
    </location>
</feature>
<accession>A0A5B7H9W7</accession>
<organism evidence="2 3">
    <name type="scientific">Portunus trituberculatus</name>
    <name type="common">Swimming crab</name>
    <name type="synonym">Neptunus trituberculatus</name>
    <dbReference type="NCBI Taxonomy" id="210409"/>
    <lineage>
        <taxon>Eukaryota</taxon>
        <taxon>Metazoa</taxon>
        <taxon>Ecdysozoa</taxon>
        <taxon>Arthropoda</taxon>
        <taxon>Crustacea</taxon>
        <taxon>Multicrustacea</taxon>
        <taxon>Malacostraca</taxon>
        <taxon>Eumalacostraca</taxon>
        <taxon>Eucarida</taxon>
        <taxon>Decapoda</taxon>
        <taxon>Pleocyemata</taxon>
        <taxon>Brachyura</taxon>
        <taxon>Eubrachyura</taxon>
        <taxon>Portunoidea</taxon>
        <taxon>Portunidae</taxon>
        <taxon>Portuninae</taxon>
        <taxon>Portunus</taxon>
    </lineage>
</organism>
<proteinExistence type="predicted"/>
<evidence type="ECO:0000313" key="2">
    <source>
        <dbReference type="EMBL" id="MPC66087.1"/>
    </source>
</evidence>
<name>A0A5B7H9W7_PORTR</name>
<reference evidence="2 3" key="1">
    <citation type="submission" date="2019-05" db="EMBL/GenBank/DDBJ databases">
        <title>Another draft genome of Portunus trituberculatus and its Hox gene families provides insights of decapod evolution.</title>
        <authorList>
            <person name="Jeong J.-H."/>
            <person name="Song I."/>
            <person name="Kim S."/>
            <person name="Choi T."/>
            <person name="Kim D."/>
            <person name="Ryu S."/>
            <person name="Kim W."/>
        </authorList>
    </citation>
    <scope>NUCLEOTIDE SEQUENCE [LARGE SCALE GENOMIC DNA]</scope>
    <source>
        <tissue evidence="2">Muscle</tissue>
    </source>
</reference>
<evidence type="ECO:0000256" key="1">
    <source>
        <dbReference type="SAM" id="MobiDB-lite"/>
    </source>
</evidence>
<dbReference type="EMBL" id="VSRR010024257">
    <property type="protein sequence ID" value="MPC66087.1"/>
    <property type="molecule type" value="Genomic_DNA"/>
</dbReference>
<feature type="compositionally biased region" description="Low complexity" evidence="1">
    <location>
        <begin position="26"/>
        <end position="37"/>
    </location>
</feature>
<gene>
    <name evidence="2" type="ORF">E2C01_060229</name>
</gene>
<feature type="region of interest" description="Disordered" evidence="1">
    <location>
        <begin position="1"/>
        <end position="102"/>
    </location>
</feature>
<dbReference type="AlphaFoldDB" id="A0A5B7H9W7"/>
<evidence type="ECO:0000313" key="3">
    <source>
        <dbReference type="Proteomes" id="UP000324222"/>
    </source>
</evidence>
<sequence length="222" mass="23678">MSGMEDCTAPPPEFCRGNSRRSATGSSRDSVRSLVSSEDSRDGPERVQLKGEVAKLTAAHSPAPQMQQMTSQAGPSGLQAATSPTNFSGFVSSTDEEEGEVRDIPHRGSVLLQAATVLGSTDSVDVNIDPKVAAMVNIFFEKGLQEEDYKSITENSVTRRPNNCPALAPVECNPQFLATLKTDAKKVDSRLTEISADIISAGTILTKSLLELHRLAQNTGNS</sequence>
<feature type="compositionally biased region" description="Polar residues" evidence="1">
    <location>
        <begin position="64"/>
        <end position="93"/>
    </location>
</feature>
<comment type="caution">
    <text evidence="2">The sequence shown here is derived from an EMBL/GenBank/DDBJ whole genome shotgun (WGS) entry which is preliminary data.</text>
</comment>